<dbReference type="EMBL" id="JACHWX010000028">
    <property type="protein sequence ID" value="MBB3058941.1"/>
    <property type="molecule type" value="Genomic_DNA"/>
</dbReference>
<dbReference type="Pfam" id="PF01425">
    <property type="entry name" value="Amidase"/>
    <property type="match status" value="1"/>
</dbReference>
<dbReference type="SUPFAM" id="SSF75304">
    <property type="entry name" value="Amidase signature (AS) enzymes"/>
    <property type="match status" value="1"/>
</dbReference>
<gene>
    <name evidence="3" type="ORF">FHS11_005401</name>
</gene>
<proteinExistence type="predicted"/>
<dbReference type="GO" id="GO:0050567">
    <property type="term" value="F:glutaminyl-tRNA synthase (glutamine-hydrolyzing) activity"/>
    <property type="evidence" value="ECO:0007669"/>
    <property type="project" value="TreeGrafter"/>
</dbReference>
<dbReference type="InterPro" id="IPR000120">
    <property type="entry name" value="Amidase"/>
</dbReference>
<organism evidence="3 4">
    <name type="scientific">Mucilaginibacter gotjawali</name>
    <dbReference type="NCBI Taxonomy" id="1550579"/>
    <lineage>
        <taxon>Bacteria</taxon>
        <taxon>Pseudomonadati</taxon>
        <taxon>Bacteroidota</taxon>
        <taxon>Sphingobacteriia</taxon>
        <taxon>Sphingobacteriales</taxon>
        <taxon>Sphingobacteriaceae</taxon>
        <taxon>Mucilaginibacter</taxon>
    </lineage>
</organism>
<dbReference type="InterPro" id="IPR036928">
    <property type="entry name" value="AS_sf"/>
</dbReference>
<feature type="signal peptide" evidence="1">
    <location>
        <begin position="1"/>
        <end position="20"/>
    </location>
</feature>
<feature type="chain" id="PRO_5032586356" evidence="1">
    <location>
        <begin position="21"/>
        <end position="547"/>
    </location>
</feature>
<dbReference type="Gene3D" id="3.90.1300.10">
    <property type="entry name" value="Amidase signature (AS) domain"/>
    <property type="match status" value="1"/>
</dbReference>
<sequence length="547" mass="60060">MRKTILTTLSIFMLTGQLMAQNVTRESIKSAEKMLDLNFTDAKRDSMTDILSKNIKTYAFLHSQNFKNDVPLPLAFNVDLPGLVVPKKQLPVYFNIPANVELPKNSNDLAFYSIPQLASLIKNKKISSEKLTRFYLDRLRKYGPVLHCVIELTDTIAIAQAKKADADLAKGIYHGPLHGIPYGIKDLFAVKGTHTTWGTPPYKDQIIDETCFVAQKLQAAGAVLVAKLSLGELAEDDVWFGGLTRNPWDISKGSGGSSAGSSSATAAGLVPFAIGTETYGSIVDPSMRCGVTGLRPTYGSIARTGAMALCWTSDKVGPICRSAEEDAIVFNYIHGTDKKDASAIDFAFNYTGSVDIKKLKIAYVKNYIDTLPENSTEKQTLATLKKMGATVTGINFPDNLHGDETLSLIIGVESAAAFDELTRTNQDDLMVQQGKDRWPNTFRTSRFVPAVEYLNACRYRYQLMAQLDPLLDKYDVIITPPETGDQLAITNLTGNPSVTLPNGMLKNNMPASISFIGKHFGEAKLLAFAKAYQEYTGYNLKHPAMFK</sequence>
<dbReference type="AlphaFoldDB" id="A0A839SKR4"/>
<dbReference type="PANTHER" id="PTHR11895:SF73">
    <property type="entry name" value="AMIDASE FAMILY PROTEIN"/>
    <property type="match status" value="1"/>
</dbReference>
<comment type="caution">
    <text evidence="3">The sequence shown here is derived from an EMBL/GenBank/DDBJ whole genome shotgun (WGS) entry which is preliminary data.</text>
</comment>
<evidence type="ECO:0000313" key="3">
    <source>
        <dbReference type="EMBL" id="MBB3058941.1"/>
    </source>
</evidence>
<keyword evidence="1" id="KW-0732">Signal</keyword>
<protein>
    <submittedName>
        <fullName evidence="3">Asp-tRNA(Asn)/Glu-tRNA(Gln) amidotransferase A subunit family amidase</fullName>
    </submittedName>
</protein>
<dbReference type="OrthoDB" id="9811471at2"/>
<dbReference type="RefSeq" id="WP_096355850.1">
    <property type="nucleotide sequence ID" value="NZ_AP017313.1"/>
</dbReference>
<reference evidence="3" key="1">
    <citation type="submission" date="2020-08" db="EMBL/GenBank/DDBJ databases">
        <title>Genomic Encyclopedia of Type Strains, Phase III (KMG-III): the genomes of soil and plant-associated and newly described type strains.</title>
        <authorList>
            <person name="Whitman W."/>
        </authorList>
    </citation>
    <scope>NUCLEOTIDE SEQUENCE [LARGE SCALE GENOMIC DNA]</scope>
    <source>
        <strain evidence="3">CECT 8628</strain>
    </source>
</reference>
<feature type="domain" description="Amidase" evidence="2">
    <location>
        <begin position="131"/>
        <end position="480"/>
    </location>
</feature>
<dbReference type="GO" id="GO:0016740">
    <property type="term" value="F:transferase activity"/>
    <property type="evidence" value="ECO:0007669"/>
    <property type="project" value="UniProtKB-KW"/>
</dbReference>
<dbReference type="PANTHER" id="PTHR11895">
    <property type="entry name" value="TRANSAMIDASE"/>
    <property type="match status" value="1"/>
</dbReference>
<evidence type="ECO:0000259" key="2">
    <source>
        <dbReference type="Pfam" id="PF01425"/>
    </source>
</evidence>
<name>A0A839SKR4_9SPHI</name>
<dbReference type="Proteomes" id="UP000539265">
    <property type="component" value="Unassembled WGS sequence"/>
</dbReference>
<evidence type="ECO:0000256" key="1">
    <source>
        <dbReference type="SAM" id="SignalP"/>
    </source>
</evidence>
<accession>A0A839SKR4</accession>
<keyword evidence="4" id="KW-1185">Reference proteome</keyword>
<evidence type="ECO:0000313" key="4">
    <source>
        <dbReference type="Proteomes" id="UP000539265"/>
    </source>
</evidence>
<dbReference type="InterPro" id="IPR023631">
    <property type="entry name" value="Amidase_dom"/>
</dbReference>